<feature type="domain" description="G-protein coupled receptors family 1 profile" evidence="10">
    <location>
        <begin position="73"/>
        <end position="501"/>
    </location>
</feature>
<keyword evidence="2 8" id="KW-0812">Transmembrane</keyword>
<evidence type="ECO:0000256" key="2">
    <source>
        <dbReference type="ARBA" id="ARBA00022692"/>
    </source>
</evidence>
<organism evidence="11 12">
    <name type="scientific">Potamilus streckersoni</name>
    <dbReference type="NCBI Taxonomy" id="2493646"/>
    <lineage>
        <taxon>Eukaryota</taxon>
        <taxon>Metazoa</taxon>
        <taxon>Spiralia</taxon>
        <taxon>Lophotrochozoa</taxon>
        <taxon>Mollusca</taxon>
        <taxon>Bivalvia</taxon>
        <taxon>Autobranchia</taxon>
        <taxon>Heteroconchia</taxon>
        <taxon>Palaeoheterodonta</taxon>
        <taxon>Unionida</taxon>
        <taxon>Unionoidea</taxon>
        <taxon>Unionidae</taxon>
        <taxon>Ambleminae</taxon>
        <taxon>Lampsilini</taxon>
        <taxon>Potamilus</taxon>
    </lineage>
</organism>
<reference evidence="11" key="1">
    <citation type="journal article" date="2021" name="Genome Biol. Evol.">
        <title>A High-Quality Reference Genome for a Parasitic Bivalve with Doubly Uniparental Inheritance (Bivalvia: Unionida).</title>
        <authorList>
            <person name="Smith C.H."/>
        </authorList>
    </citation>
    <scope>NUCLEOTIDE SEQUENCE</scope>
    <source>
        <strain evidence="11">CHS0354</strain>
    </source>
</reference>
<dbReference type="GO" id="GO:0016020">
    <property type="term" value="C:membrane"/>
    <property type="evidence" value="ECO:0007669"/>
    <property type="project" value="UniProtKB-SubCell"/>
</dbReference>
<evidence type="ECO:0000256" key="4">
    <source>
        <dbReference type="ARBA" id="ARBA00023040"/>
    </source>
</evidence>
<reference evidence="11" key="2">
    <citation type="journal article" date="2021" name="Genome Biol. Evol.">
        <title>Developing a high-quality reference genome for a parasitic bivalve with doubly uniparental inheritance (Bivalvia: Unionida).</title>
        <authorList>
            <person name="Smith C.H."/>
        </authorList>
    </citation>
    <scope>NUCLEOTIDE SEQUENCE</scope>
    <source>
        <strain evidence="11">CHS0354</strain>
        <tissue evidence="11">Mantle</tissue>
    </source>
</reference>
<sequence>MDELSTGSNGKNINTYITTIQMRLVDFNTVPVVGNITVDDSLISAVDLNAQLISVLLPMTIFIAIEACVGLVGNILILYIFARKYSVCNFRYFVLFLALLDLTSCLTALPGEMYVQINWYTMQLEWICKMKSYFNVLTVWGSGQIIFLMALDRYRKVCRPLGRQIPSSLARKLGFCTIVISSLAALPVVFLWGKQTYTIRYKGYSIAVSTCEKSDEYEHTLYPAIYIIITYSFPVGVLMLIAATLNIMVSKTVFCNLENVDDINVSNTNDEKAANESNDYVRHHSNSTKRVNIECTAADEQPHMEIRSISTISDSVFAQSFNEFLDIREFLSNRIIVPQIKYKDVHHNSNTETQDIESSGSKCLTEFEDDLVQVETNQVSENNDVNFQTLSYNTNIMPGQNTAGVQNSATKSVISELVNGKSQNASKKKNNSFQNRVRRKTLIMLILTSVFVVTTVTYTILISFVAKEAEFLQNLSDTQKVFFFFFLRLYFVNSAMNPILYGILDPRFRQGLKTLVCSEKQT</sequence>
<evidence type="ECO:0000256" key="5">
    <source>
        <dbReference type="ARBA" id="ARBA00023136"/>
    </source>
</evidence>
<comment type="subcellular location">
    <subcellularLocation>
        <location evidence="1">Membrane</location>
        <topology evidence="1">Multi-pass membrane protein</topology>
    </subcellularLocation>
</comment>
<feature type="transmembrane region" description="Helical" evidence="9">
    <location>
        <begin position="93"/>
        <end position="113"/>
    </location>
</feature>
<comment type="similarity">
    <text evidence="8">Belongs to the G-protein coupled receptor 1 family.</text>
</comment>
<feature type="transmembrane region" description="Helical" evidence="9">
    <location>
        <begin position="442"/>
        <end position="466"/>
    </location>
</feature>
<keyword evidence="4 8" id="KW-0297">G-protein coupled receptor</keyword>
<evidence type="ECO:0000256" key="8">
    <source>
        <dbReference type="RuleBase" id="RU000688"/>
    </source>
</evidence>
<dbReference type="PROSITE" id="PS50262">
    <property type="entry name" value="G_PROTEIN_RECEP_F1_2"/>
    <property type="match status" value="1"/>
</dbReference>
<feature type="transmembrane region" description="Helical" evidence="9">
    <location>
        <begin position="133"/>
        <end position="152"/>
    </location>
</feature>
<evidence type="ECO:0000259" key="10">
    <source>
        <dbReference type="PROSITE" id="PS50262"/>
    </source>
</evidence>
<dbReference type="Pfam" id="PF00001">
    <property type="entry name" value="7tm_1"/>
    <property type="match status" value="1"/>
</dbReference>
<dbReference type="Proteomes" id="UP001195483">
    <property type="component" value="Unassembled WGS sequence"/>
</dbReference>
<feature type="transmembrane region" description="Helical" evidence="9">
    <location>
        <begin position="55"/>
        <end position="81"/>
    </location>
</feature>
<dbReference type="CDD" id="cd00637">
    <property type="entry name" value="7tm_classA_rhodopsin-like"/>
    <property type="match status" value="1"/>
</dbReference>
<evidence type="ECO:0000256" key="6">
    <source>
        <dbReference type="ARBA" id="ARBA00023170"/>
    </source>
</evidence>
<evidence type="ECO:0000256" key="9">
    <source>
        <dbReference type="SAM" id="Phobius"/>
    </source>
</evidence>
<dbReference type="PROSITE" id="PS00237">
    <property type="entry name" value="G_PROTEIN_RECEP_F1_1"/>
    <property type="match status" value="1"/>
</dbReference>
<evidence type="ECO:0000313" key="11">
    <source>
        <dbReference type="EMBL" id="KAK3602609.1"/>
    </source>
</evidence>
<protein>
    <recommendedName>
        <fullName evidence="10">G-protein coupled receptors family 1 profile domain-containing protein</fullName>
    </recommendedName>
</protein>
<feature type="transmembrane region" description="Helical" evidence="9">
    <location>
        <begin position="173"/>
        <end position="193"/>
    </location>
</feature>
<dbReference type="PANTHER" id="PTHR24238:SF47">
    <property type="entry name" value="ECDYSTEROIDS_DOPAMINE RECEPTOR-RELATED"/>
    <property type="match status" value="1"/>
</dbReference>
<dbReference type="InterPro" id="IPR000276">
    <property type="entry name" value="GPCR_Rhodpsn"/>
</dbReference>
<dbReference type="GO" id="GO:0004930">
    <property type="term" value="F:G protein-coupled receptor activity"/>
    <property type="evidence" value="ECO:0007669"/>
    <property type="project" value="UniProtKB-KW"/>
</dbReference>
<keyword evidence="12" id="KW-1185">Reference proteome</keyword>
<feature type="transmembrane region" description="Helical" evidence="9">
    <location>
        <begin position="481"/>
        <end position="504"/>
    </location>
</feature>
<dbReference type="Gene3D" id="1.20.1070.10">
    <property type="entry name" value="Rhodopsin 7-helix transmembrane proteins"/>
    <property type="match status" value="2"/>
</dbReference>
<keyword evidence="3 9" id="KW-1133">Transmembrane helix</keyword>
<gene>
    <name evidence="11" type="ORF">CHS0354_034335</name>
</gene>
<proteinExistence type="inferred from homology"/>
<reference evidence="11" key="3">
    <citation type="submission" date="2023-05" db="EMBL/GenBank/DDBJ databases">
        <authorList>
            <person name="Smith C.H."/>
        </authorList>
    </citation>
    <scope>NUCLEOTIDE SEQUENCE</scope>
    <source>
        <strain evidence="11">CHS0354</strain>
        <tissue evidence="11">Mantle</tissue>
    </source>
</reference>
<dbReference type="PANTHER" id="PTHR24238">
    <property type="entry name" value="G-PROTEIN COUPLED RECEPTOR"/>
    <property type="match status" value="1"/>
</dbReference>
<feature type="transmembrane region" description="Helical" evidence="9">
    <location>
        <begin position="224"/>
        <end position="249"/>
    </location>
</feature>
<dbReference type="AlphaFoldDB" id="A0AAE0W684"/>
<keyword evidence="6 8" id="KW-0675">Receptor</keyword>
<dbReference type="PRINTS" id="PR00237">
    <property type="entry name" value="GPCRRHODOPSN"/>
</dbReference>
<dbReference type="EMBL" id="JAEAOA010002014">
    <property type="protein sequence ID" value="KAK3602609.1"/>
    <property type="molecule type" value="Genomic_DNA"/>
</dbReference>
<evidence type="ECO:0000256" key="1">
    <source>
        <dbReference type="ARBA" id="ARBA00004141"/>
    </source>
</evidence>
<feature type="non-terminal residue" evidence="11">
    <location>
        <position position="522"/>
    </location>
</feature>
<dbReference type="SUPFAM" id="SSF81321">
    <property type="entry name" value="Family A G protein-coupled receptor-like"/>
    <property type="match status" value="1"/>
</dbReference>
<keyword evidence="7 8" id="KW-0807">Transducer</keyword>
<keyword evidence="5 9" id="KW-0472">Membrane</keyword>
<evidence type="ECO:0000256" key="3">
    <source>
        <dbReference type="ARBA" id="ARBA00022989"/>
    </source>
</evidence>
<evidence type="ECO:0000256" key="7">
    <source>
        <dbReference type="ARBA" id="ARBA00023224"/>
    </source>
</evidence>
<dbReference type="InterPro" id="IPR017452">
    <property type="entry name" value="GPCR_Rhodpsn_7TM"/>
</dbReference>
<name>A0AAE0W684_9BIVA</name>
<comment type="caution">
    <text evidence="11">The sequence shown here is derived from an EMBL/GenBank/DDBJ whole genome shotgun (WGS) entry which is preliminary data.</text>
</comment>
<evidence type="ECO:0000313" key="12">
    <source>
        <dbReference type="Proteomes" id="UP001195483"/>
    </source>
</evidence>
<accession>A0AAE0W684</accession>